<proteinExistence type="predicted"/>
<reference evidence="5" key="1">
    <citation type="journal article" date="2015" name="Genome Announc.">
        <title>Draft genome sequence of the cellulolytic fungus Chaetomium globosum.</title>
        <authorList>
            <person name="Cuomo C.A."/>
            <person name="Untereiner W.A."/>
            <person name="Ma L.-J."/>
            <person name="Grabherr M."/>
            <person name="Birren B.W."/>
        </authorList>
    </citation>
    <scope>NUCLEOTIDE SEQUENCE [LARGE SCALE GENOMIC DNA]</scope>
    <source>
        <strain evidence="5">ATCC 6205 / CBS 148.51 / DSM 1962 / NBRC 6347 / NRRL 1970</strain>
    </source>
</reference>
<feature type="compositionally biased region" description="Basic and acidic residues" evidence="1">
    <location>
        <begin position="264"/>
        <end position="277"/>
    </location>
</feature>
<keyword evidence="2" id="KW-0812">Transmembrane</keyword>
<dbReference type="Pfam" id="PF14610">
    <property type="entry name" value="Psg1"/>
    <property type="match status" value="1"/>
</dbReference>
<feature type="chain" id="PRO_5004209172" evidence="3">
    <location>
        <begin position="21"/>
        <end position="309"/>
    </location>
</feature>
<dbReference type="GeneID" id="4387013"/>
<protein>
    <submittedName>
        <fullName evidence="4">Uncharacterized protein</fullName>
    </submittedName>
</protein>
<dbReference type="HOGENOM" id="CLU_038276_0_0_1"/>
<feature type="region of interest" description="Disordered" evidence="1">
    <location>
        <begin position="250"/>
        <end position="309"/>
    </location>
</feature>
<organism evidence="4 5">
    <name type="scientific">Chaetomium globosum (strain ATCC 6205 / CBS 148.51 / DSM 1962 / NBRC 6347 / NRRL 1970)</name>
    <name type="common">Soil fungus</name>
    <dbReference type="NCBI Taxonomy" id="306901"/>
    <lineage>
        <taxon>Eukaryota</taxon>
        <taxon>Fungi</taxon>
        <taxon>Dikarya</taxon>
        <taxon>Ascomycota</taxon>
        <taxon>Pezizomycotina</taxon>
        <taxon>Sordariomycetes</taxon>
        <taxon>Sordariomycetidae</taxon>
        <taxon>Sordariales</taxon>
        <taxon>Chaetomiaceae</taxon>
        <taxon>Chaetomium</taxon>
    </lineage>
</organism>
<keyword evidence="3" id="KW-0732">Signal</keyword>
<feature type="signal peptide" evidence="3">
    <location>
        <begin position="1"/>
        <end position="20"/>
    </location>
</feature>
<dbReference type="eggNOG" id="ENOG502QVDR">
    <property type="taxonomic scope" value="Eukaryota"/>
</dbReference>
<dbReference type="VEuPathDB" id="FungiDB:CHGG_01381"/>
<dbReference type="EMBL" id="CH408029">
    <property type="protein sequence ID" value="EAQ93146.1"/>
    <property type="molecule type" value="Genomic_DNA"/>
</dbReference>
<name>Q2HEH3_CHAGB</name>
<dbReference type="AlphaFoldDB" id="Q2HEH3"/>
<keyword evidence="2" id="KW-0472">Membrane</keyword>
<evidence type="ECO:0000313" key="5">
    <source>
        <dbReference type="Proteomes" id="UP000001056"/>
    </source>
</evidence>
<feature type="transmembrane region" description="Helical" evidence="2">
    <location>
        <begin position="213"/>
        <end position="235"/>
    </location>
</feature>
<dbReference type="InParanoid" id="Q2HEH3"/>
<accession>Q2HEH3</accession>
<dbReference type="Proteomes" id="UP000001056">
    <property type="component" value="Unassembled WGS sequence"/>
</dbReference>
<dbReference type="OrthoDB" id="4084551at2759"/>
<evidence type="ECO:0000256" key="3">
    <source>
        <dbReference type="SAM" id="SignalP"/>
    </source>
</evidence>
<keyword evidence="2" id="KW-1133">Transmembrane helix</keyword>
<dbReference type="InterPro" id="IPR028000">
    <property type="entry name" value="Pma1"/>
</dbReference>
<dbReference type="OMA" id="ITWDADF"/>
<keyword evidence="5" id="KW-1185">Reference proteome</keyword>
<sequence>MIPSKLTPAAWLMLLGTASAAPATEAEITVPAAAAALTDTPTDTGAAQPVPTNELGASAFSPCSNTDGEFKPFCLPKQHDIFYPGATPYVTWDTTFFPDPNNTLVKVVGFYTNITVPSDDPADDTHKDFEDAEAFSSETISALWGFYQWHPEGSLLSRPSVDQANITLRLVALPANGQAAQWHSGPTVNLRWKPKAPKKKKPGHTPTRADDDVLYVALPLVFGFAAIMIAGTFCWNRQLRRIGVGSVMGGRRVGGGASRRVGASKRDRARNRDKEQGIRLMESGGSGGMDSDEDGGWGEARQGAGRKRD</sequence>
<evidence type="ECO:0000313" key="4">
    <source>
        <dbReference type="EMBL" id="EAQ93146.1"/>
    </source>
</evidence>
<evidence type="ECO:0000256" key="1">
    <source>
        <dbReference type="SAM" id="MobiDB-lite"/>
    </source>
</evidence>
<gene>
    <name evidence="4" type="ORF">CHGG_01381</name>
</gene>
<dbReference type="RefSeq" id="XP_001220602.1">
    <property type="nucleotide sequence ID" value="XM_001220601.1"/>
</dbReference>
<evidence type="ECO:0000256" key="2">
    <source>
        <dbReference type="SAM" id="Phobius"/>
    </source>
</evidence>